<evidence type="ECO:0000313" key="4">
    <source>
        <dbReference type="Proteomes" id="UP001329430"/>
    </source>
</evidence>
<dbReference type="Pfam" id="PF09811">
    <property type="entry name" value="Yae1_N"/>
    <property type="match status" value="1"/>
</dbReference>
<reference evidence="3 4" key="1">
    <citation type="journal article" date="2024" name="Insects">
        <title>An Improved Chromosome-Level Genome Assembly of the Firefly Pyrocoelia pectoralis.</title>
        <authorList>
            <person name="Fu X."/>
            <person name="Meyer-Rochow V.B."/>
            <person name="Ballantyne L."/>
            <person name="Zhu X."/>
        </authorList>
    </citation>
    <scope>NUCLEOTIDE SEQUENCE [LARGE SCALE GENOMIC DNA]</scope>
    <source>
        <strain evidence="3">XCY_ONT2</strain>
    </source>
</reference>
<dbReference type="AlphaFoldDB" id="A0AAN7ZS02"/>
<comment type="caution">
    <text evidence="3">The sequence shown here is derived from an EMBL/GenBank/DDBJ whole genome shotgun (WGS) entry which is preliminary data.</text>
</comment>
<organism evidence="3 4">
    <name type="scientific">Pyrocoelia pectoralis</name>
    <dbReference type="NCBI Taxonomy" id="417401"/>
    <lineage>
        <taxon>Eukaryota</taxon>
        <taxon>Metazoa</taxon>
        <taxon>Ecdysozoa</taxon>
        <taxon>Arthropoda</taxon>
        <taxon>Hexapoda</taxon>
        <taxon>Insecta</taxon>
        <taxon>Pterygota</taxon>
        <taxon>Neoptera</taxon>
        <taxon>Endopterygota</taxon>
        <taxon>Coleoptera</taxon>
        <taxon>Polyphaga</taxon>
        <taxon>Elateriformia</taxon>
        <taxon>Elateroidea</taxon>
        <taxon>Lampyridae</taxon>
        <taxon>Lampyrinae</taxon>
        <taxon>Pyrocoelia</taxon>
    </lineage>
</organism>
<dbReference type="InterPro" id="IPR052436">
    <property type="entry name" value="LTO1_adapter"/>
</dbReference>
<name>A0AAN7ZS02_9COLE</name>
<dbReference type="Proteomes" id="UP001329430">
    <property type="component" value="Chromosome 1"/>
</dbReference>
<keyword evidence="4" id="KW-1185">Reference proteome</keyword>
<proteinExistence type="inferred from homology"/>
<evidence type="ECO:0000313" key="3">
    <source>
        <dbReference type="EMBL" id="KAK5649952.1"/>
    </source>
</evidence>
<sequence>MSHSDLAAEKDINDVLSDILLSEEHLNKKGYDEGYKNGTLNGNVEGYHLGYHRGAEIGSELGYYLGFVECHLDIVRKHQTNDNDKKIKSLLSLQCLIETYPTHNSELLDILKLLDDIRLQFRKVCSLLKLNANYPESNKLTF</sequence>
<comment type="similarity">
    <text evidence="1">Belongs to the LTO1 family.</text>
</comment>
<dbReference type="InterPro" id="IPR019191">
    <property type="entry name" value="Essential_protein_Yae1_N"/>
</dbReference>
<accession>A0AAN7ZS02</accession>
<evidence type="ECO:0000259" key="2">
    <source>
        <dbReference type="Pfam" id="PF09811"/>
    </source>
</evidence>
<gene>
    <name evidence="3" type="ORF">RI129_000981</name>
</gene>
<evidence type="ECO:0000256" key="1">
    <source>
        <dbReference type="ARBA" id="ARBA00038090"/>
    </source>
</evidence>
<protein>
    <recommendedName>
        <fullName evidence="2">Essential protein Yae1 N-terminal domain-containing protein</fullName>
    </recommendedName>
</protein>
<dbReference type="EMBL" id="JAVRBK010000001">
    <property type="protein sequence ID" value="KAK5649952.1"/>
    <property type="molecule type" value="Genomic_DNA"/>
</dbReference>
<dbReference type="PANTHER" id="PTHR28532">
    <property type="entry name" value="GEO13458P1"/>
    <property type="match status" value="1"/>
</dbReference>
<feature type="domain" description="Essential protein Yae1 N-terminal" evidence="2">
    <location>
        <begin position="30"/>
        <end position="68"/>
    </location>
</feature>
<dbReference type="PANTHER" id="PTHR28532:SF1">
    <property type="entry name" value="ORAL CANCER OVEREXPRESSED 1"/>
    <property type="match status" value="1"/>
</dbReference>